<feature type="transmembrane region" description="Helical" evidence="2">
    <location>
        <begin position="107"/>
        <end position="125"/>
    </location>
</feature>
<accession>A0ABP9PQY6</accession>
<feature type="transmembrane region" description="Helical" evidence="2">
    <location>
        <begin position="166"/>
        <end position="189"/>
    </location>
</feature>
<protein>
    <submittedName>
        <fullName evidence="3">Spirocyclase AveC family protein</fullName>
    </submittedName>
</protein>
<organism evidence="3 4">
    <name type="scientific">Pseudonocardia eucalypti</name>
    <dbReference type="NCBI Taxonomy" id="648755"/>
    <lineage>
        <taxon>Bacteria</taxon>
        <taxon>Bacillati</taxon>
        <taxon>Actinomycetota</taxon>
        <taxon>Actinomycetes</taxon>
        <taxon>Pseudonocardiales</taxon>
        <taxon>Pseudonocardiaceae</taxon>
        <taxon>Pseudonocardia</taxon>
    </lineage>
</organism>
<feature type="transmembrane region" description="Helical" evidence="2">
    <location>
        <begin position="293"/>
        <end position="311"/>
    </location>
</feature>
<proteinExistence type="predicted"/>
<keyword evidence="2" id="KW-0472">Membrane</keyword>
<feature type="transmembrane region" description="Helical" evidence="2">
    <location>
        <begin position="201"/>
        <end position="222"/>
    </location>
</feature>
<comment type="caution">
    <text evidence="3">The sequence shown here is derived from an EMBL/GenBank/DDBJ whole genome shotgun (WGS) entry which is preliminary data.</text>
</comment>
<keyword evidence="4" id="KW-1185">Reference proteome</keyword>
<dbReference type="Pfam" id="PF17198">
    <property type="entry name" value="AveC_like"/>
    <property type="match status" value="1"/>
</dbReference>
<feature type="region of interest" description="Disordered" evidence="1">
    <location>
        <begin position="358"/>
        <end position="382"/>
    </location>
</feature>
<reference evidence="4" key="1">
    <citation type="journal article" date="2019" name="Int. J. Syst. Evol. Microbiol.">
        <title>The Global Catalogue of Microorganisms (GCM) 10K type strain sequencing project: providing services to taxonomists for standard genome sequencing and annotation.</title>
        <authorList>
            <consortium name="The Broad Institute Genomics Platform"/>
            <consortium name="The Broad Institute Genome Sequencing Center for Infectious Disease"/>
            <person name="Wu L."/>
            <person name="Ma J."/>
        </authorList>
    </citation>
    <scope>NUCLEOTIDE SEQUENCE [LARGE SCALE GENOMIC DNA]</scope>
    <source>
        <strain evidence="4">JCM 18303</strain>
    </source>
</reference>
<name>A0ABP9PQY6_9PSEU</name>
<dbReference type="EMBL" id="BAABJP010000007">
    <property type="protein sequence ID" value="GAA5150516.1"/>
    <property type="molecule type" value="Genomic_DNA"/>
</dbReference>
<sequence length="382" mass="41911">MLLPADRAGRSVGAMTSVEPRPAVPVTVERTPRPVMFWALVGAGFLLLMIYEWGSSWLAGDLVPTTAGRDTAPAWATVSVRAQEIALGVLALVVIWLVVIRPWRREGHLTLDGMMVISWATMWAIQDPWVSYSQTTISYNSTAVNLGCPQCHAPGWQSSQALAEPIIWGLGCYIGPMYLATLLAGKLMSRARERWPSTGKFGLTMIAIGSLAVADLVLEVFWTRTGVYTYGGGHPAISLFDEHYYKYPLWVGAIWGVAWGLIAAVRFFRDDRGHTVAERGINRVNTTPRRKQLLRLLALVGIMNSSFAFVYNVPVQIFSMHAHAFPQDLLNRPYLLGGVCGAGTDYACPDARIPIPRGDTSARITPEGTLHAPNGLPNQLPR</sequence>
<evidence type="ECO:0000313" key="4">
    <source>
        <dbReference type="Proteomes" id="UP001428817"/>
    </source>
</evidence>
<keyword evidence="2" id="KW-0812">Transmembrane</keyword>
<feature type="transmembrane region" description="Helical" evidence="2">
    <location>
        <begin position="35"/>
        <end position="54"/>
    </location>
</feature>
<dbReference type="InterPro" id="IPR033459">
    <property type="entry name" value="AveC-like"/>
</dbReference>
<keyword evidence="2" id="KW-1133">Transmembrane helix</keyword>
<dbReference type="Proteomes" id="UP001428817">
    <property type="component" value="Unassembled WGS sequence"/>
</dbReference>
<evidence type="ECO:0000256" key="1">
    <source>
        <dbReference type="SAM" id="MobiDB-lite"/>
    </source>
</evidence>
<feature type="transmembrane region" description="Helical" evidence="2">
    <location>
        <begin position="247"/>
        <end position="268"/>
    </location>
</feature>
<feature type="transmembrane region" description="Helical" evidence="2">
    <location>
        <begin position="74"/>
        <end position="100"/>
    </location>
</feature>
<evidence type="ECO:0000256" key="2">
    <source>
        <dbReference type="SAM" id="Phobius"/>
    </source>
</evidence>
<evidence type="ECO:0000313" key="3">
    <source>
        <dbReference type="EMBL" id="GAA5150516.1"/>
    </source>
</evidence>
<gene>
    <name evidence="3" type="ORF">GCM10023321_16040</name>
</gene>